<proteinExistence type="predicted"/>
<dbReference type="EMBL" id="MUJZ01021701">
    <property type="protein sequence ID" value="OTF79723.1"/>
    <property type="molecule type" value="Genomic_DNA"/>
</dbReference>
<evidence type="ECO:0000313" key="6">
    <source>
        <dbReference type="Proteomes" id="UP000194236"/>
    </source>
</evidence>
<dbReference type="Pfam" id="PF21865">
    <property type="entry name" value="TLN1-like_RS"/>
    <property type="match status" value="2"/>
</dbReference>
<organism evidence="5 6">
    <name type="scientific">Euroglyphus maynei</name>
    <name type="common">Mayne's house dust mite</name>
    <dbReference type="NCBI Taxonomy" id="6958"/>
    <lineage>
        <taxon>Eukaryota</taxon>
        <taxon>Metazoa</taxon>
        <taxon>Ecdysozoa</taxon>
        <taxon>Arthropoda</taxon>
        <taxon>Chelicerata</taxon>
        <taxon>Arachnida</taxon>
        <taxon>Acari</taxon>
        <taxon>Acariformes</taxon>
        <taxon>Sarcoptiformes</taxon>
        <taxon>Astigmata</taxon>
        <taxon>Psoroptidia</taxon>
        <taxon>Analgoidea</taxon>
        <taxon>Pyroglyphidae</taxon>
        <taxon>Pyroglyphinae</taxon>
        <taxon>Euroglyphus</taxon>
    </lineage>
</organism>
<gene>
    <name evidence="5" type="ORF">BLA29_001622</name>
</gene>
<dbReference type="Pfam" id="PF01608">
    <property type="entry name" value="I_LWEQ"/>
    <property type="match status" value="1"/>
</dbReference>
<dbReference type="GO" id="GO:0051015">
    <property type="term" value="F:actin filament binding"/>
    <property type="evidence" value="ECO:0007669"/>
    <property type="project" value="InterPro"/>
</dbReference>
<dbReference type="GO" id="GO:0005178">
    <property type="term" value="F:integrin binding"/>
    <property type="evidence" value="ECO:0007669"/>
    <property type="project" value="TreeGrafter"/>
</dbReference>
<accession>A0A1Y3BIS1</accession>
<dbReference type="Gene3D" id="1.20.1420.10">
    <property type="entry name" value="Talin, central domain"/>
    <property type="match status" value="3"/>
</dbReference>
<dbReference type="GO" id="GO:0005737">
    <property type="term" value="C:cytoplasm"/>
    <property type="evidence" value="ECO:0007669"/>
    <property type="project" value="UniProtKB-SubCell"/>
</dbReference>
<feature type="non-terminal residue" evidence="5">
    <location>
        <position position="1"/>
    </location>
</feature>
<reference evidence="5 6" key="1">
    <citation type="submission" date="2017-03" db="EMBL/GenBank/DDBJ databases">
        <title>Genome Survey of Euroglyphus maynei.</title>
        <authorList>
            <person name="Arlian L.G."/>
            <person name="Morgan M.S."/>
            <person name="Rider S.D."/>
        </authorList>
    </citation>
    <scope>NUCLEOTIDE SEQUENCE [LARGE SCALE GENOMIC DNA]</scope>
    <source>
        <strain evidence="5">Arlian Lab</strain>
        <tissue evidence="5">Whole body</tissue>
    </source>
</reference>
<dbReference type="OrthoDB" id="10262320at2759"/>
<dbReference type="Pfam" id="PF21896">
    <property type="entry name" value="Talin_IBS2B"/>
    <property type="match status" value="1"/>
</dbReference>
<dbReference type="FunFam" id="1.20.1410.10:FF:000001">
    <property type="entry name" value="Talin 2"/>
    <property type="match status" value="1"/>
</dbReference>
<dbReference type="SUPFAM" id="SSF47220">
    <property type="entry name" value="alpha-catenin/vinculin-like"/>
    <property type="match status" value="2"/>
</dbReference>
<dbReference type="InterPro" id="IPR036723">
    <property type="entry name" value="Alpha-catenin/vinculin-like_sf"/>
</dbReference>
<dbReference type="GO" id="GO:0030036">
    <property type="term" value="P:actin cytoskeleton organization"/>
    <property type="evidence" value="ECO:0007669"/>
    <property type="project" value="TreeGrafter"/>
</dbReference>
<protein>
    <recommendedName>
        <fullName evidence="4">I/LWEQ domain-containing protein</fullName>
    </recommendedName>
</protein>
<dbReference type="Gene3D" id="1.20.1410.10">
    <property type="entry name" value="I/LWEQ domain"/>
    <property type="match status" value="1"/>
</dbReference>
<evidence type="ECO:0000259" key="4">
    <source>
        <dbReference type="PROSITE" id="PS50945"/>
    </source>
</evidence>
<dbReference type="AlphaFoldDB" id="A0A1Y3BIS1"/>
<keyword evidence="3" id="KW-0175">Coiled coil</keyword>
<dbReference type="PROSITE" id="PS50945">
    <property type="entry name" value="I_LWEQ"/>
    <property type="match status" value="1"/>
</dbReference>
<dbReference type="Pfam" id="PF08913">
    <property type="entry name" value="VBS"/>
    <property type="match status" value="1"/>
</dbReference>
<dbReference type="Proteomes" id="UP000194236">
    <property type="component" value="Unassembled WGS sequence"/>
</dbReference>
<dbReference type="PANTHER" id="PTHR19981">
    <property type="entry name" value="TALIN"/>
    <property type="match status" value="1"/>
</dbReference>
<evidence type="ECO:0000256" key="3">
    <source>
        <dbReference type="SAM" id="Coils"/>
    </source>
</evidence>
<dbReference type="InterPro" id="IPR054060">
    <property type="entry name" value="TLN1-like_RS"/>
</dbReference>
<keyword evidence="2" id="KW-0963">Cytoplasm</keyword>
<evidence type="ECO:0000256" key="2">
    <source>
        <dbReference type="ARBA" id="ARBA00022490"/>
    </source>
</evidence>
<dbReference type="Gene3D" id="1.20.120.230">
    <property type="entry name" value="Alpha-catenin/vinculin-like"/>
    <property type="match status" value="1"/>
</dbReference>
<dbReference type="InterPro" id="IPR054082">
    <property type="entry name" value="Talin_IBS2B"/>
</dbReference>
<comment type="caution">
    <text evidence="5">The sequence shown here is derived from an EMBL/GenBank/DDBJ whole genome shotgun (WGS) entry which is preliminary data.</text>
</comment>
<dbReference type="GO" id="GO:0098609">
    <property type="term" value="P:cell-cell adhesion"/>
    <property type="evidence" value="ECO:0007669"/>
    <property type="project" value="TreeGrafter"/>
</dbReference>
<dbReference type="SMART" id="SM00307">
    <property type="entry name" value="ILWEQ"/>
    <property type="match status" value="1"/>
</dbReference>
<evidence type="ECO:0000313" key="5">
    <source>
        <dbReference type="EMBL" id="OTF79723.1"/>
    </source>
</evidence>
<evidence type="ECO:0000256" key="1">
    <source>
        <dbReference type="ARBA" id="ARBA00004496"/>
    </source>
</evidence>
<sequence length="899" mass="97278">LQVRNDNTAKGFREAVSASLSEIKENIDPVRVAGKSKAEKLGHAITQLINYFDLLVSNSIGYASKIPDDKQQNQILDKSKGVCESALQLIYTVKECGGNPKATSLHAEIEDSSVDMKNAIKNFENLMQSAASEEGHVNSIVEQLTKSLTRIEERSYAYSNGSSPDNLSYVDYQTRMVACVKEIARIAQDMSAKSATQVSQLGALCTRLSENYANLANDVNGIAAATNNIETASRIKSSVQELGTACVDIVKNAGSCLTNPGDTYSQRELTDSARNVSEKCSYVLAAFQAGSRGTQACIMAANSVQGIIGDIDTTILFANSGALNAEDPDDSFGIYKDEILKTAKALVEDTKTLVAGAASSQEALAVAAQNAVTTITQLTTAVKQGAATLGSNNSEAQVMLLNSVKDVAIALNELIDATKTASGKNINDPAMMHLKDSAKVMVTNVTSLLKTVKTVEDEQQRGTRALEATIDGIEGEIRSYESGSMYINQDVTPEHLIRATKPVTMATAKAVAAGTSGQQDDIIVVANMGRKAIHDLLQVCKSAATLADNQELRMRIIDAGKKCSQDYQELLKIIFHILQRPTNVNDVKQQLYQMSRTIAASVTEIVSLAEMLKNVDWVDPEDPTVIAENELLGAASSIELAAKKLANLQPRINSIKLPDEDMNFDEIILEAAKSITQATAMLIRAASNAQKELVATGKVDAHGAHQFSDDSQWSEGLISAARHVAAATHSLVEAANALVLGQASEEKLISAAKQVASSTAQLLVACKVKADPESQAMKRLQTAGNAVKKATDNLVRAAQQAIEQDEEQSLIISKRRVQGITQEIVAREEILKKERELVEAREKLAAINRAKYGNRPPDEKDFGFTSVQQFNNTYYQQDQTTFNHHHPHHLHHPHYQQEN</sequence>
<feature type="domain" description="I/LWEQ" evidence="4">
    <location>
        <begin position="615"/>
        <end position="855"/>
    </location>
</feature>
<comment type="subcellular location">
    <subcellularLocation>
        <location evidence="1">Cytoplasm</location>
    </subcellularLocation>
</comment>
<dbReference type="GO" id="GO:0005886">
    <property type="term" value="C:plasma membrane"/>
    <property type="evidence" value="ECO:0007669"/>
    <property type="project" value="TreeGrafter"/>
</dbReference>
<dbReference type="InterPro" id="IPR035964">
    <property type="entry name" value="I/LWEQ_dom_sf"/>
</dbReference>
<dbReference type="PANTHER" id="PTHR19981:SF1">
    <property type="entry name" value="RHEA, ISOFORM B"/>
    <property type="match status" value="1"/>
</dbReference>
<name>A0A1Y3BIS1_EURMA</name>
<dbReference type="SUPFAM" id="SSF109885">
    <property type="entry name" value="I/LWEQ domain"/>
    <property type="match status" value="1"/>
</dbReference>
<keyword evidence="6" id="KW-1185">Reference proteome</keyword>
<feature type="coiled-coil region" evidence="3">
    <location>
        <begin position="787"/>
        <end position="850"/>
    </location>
</feature>
<dbReference type="InterPro" id="IPR002558">
    <property type="entry name" value="ILWEQ_dom"/>
</dbReference>
<dbReference type="InterPro" id="IPR015009">
    <property type="entry name" value="Vinculin-bd_dom"/>
</dbReference>
<dbReference type="GO" id="GO:0005925">
    <property type="term" value="C:focal adhesion"/>
    <property type="evidence" value="ECO:0007669"/>
    <property type="project" value="TreeGrafter"/>
</dbReference>